<dbReference type="GO" id="GO:0004674">
    <property type="term" value="F:protein serine/threonine kinase activity"/>
    <property type="evidence" value="ECO:0007669"/>
    <property type="project" value="InterPro"/>
</dbReference>
<gene>
    <name evidence="2" type="ORF">GPUH_LOCUS10682</name>
</gene>
<dbReference type="EMBL" id="UYRT01078096">
    <property type="protein sequence ID" value="VDN17771.1"/>
    <property type="molecule type" value="Genomic_DNA"/>
</dbReference>
<protein>
    <submittedName>
        <fullName evidence="2 4">Uncharacterized protein</fullName>
    </submittedName>
</protein>
<dbReference type="Proteomes" id="UP000271098">
    <property type="component" value="Unassembled WGS sequence"/>
</dbReference>
<feature type="region of interest" description="Disordered" evidence="1">
    <location>
        <begin position="47"/>
        <end position="77"/>
    </location>
</feature>
<dbReference type="InterPro" id="IPR031559">
    <property type="entry name" value="SMG1"/>
</dbReference>
<name>A0A183DPP1_9BILA</name>
<reference evidence="4" key="1">
    <citation type="submission" date="2016-06" db="UniProtKB">
        <authorList>
            <consortium name="WormBaseParasite"/>
        </authorList>
    </citation>
    <scope>IDENTIFICATION</scope>
</reference>
<keyword evidence="3" id="KW-1185">Reference proteome</keyword>
<dbReference type="OrthoDB" id="5843282at2759"/>
<sequence>MEREPRQLTSSEQWWRVRALLNTIEMLDKLIHYALDGAVFPLSDKENARKRTETVSSGTGGAEEDDETTEVDMEREPRQLTSSEQWWRVRALLNTIEMLDKLIHYALDGAVSQQFFKTNHSSCSSWLLRLYLPMMAVAYTNNNYAQVVRLGACLLKDIEKRLTASENNITPREKSLNLMLLLARAGMDSMVHTCLSWMVKALIELGRSQVIMGLYTWTEKYYGQRFDWVKCSAEMASGRIETALCGLQKLLHGADLPENVQKTCRQLIIMGLEMLRNPDEISRFRPVIQEDSTTNPDALPEGFEEIAWKR</sequence>
<dbReference type="GO" id="GO:0000184">
    <property type="term" value="P:nuclear-transcribed mRNA catabolic process, nonsense-mediated decay"/>
    <property type="evidence" value="ECO:0007669"/>
    <property type="project" value="InterPro"/>
</dbReference>
<organism evidence="4">
    <name type="scientific">Gongylonema pulchrum</name>
    <dbReference type="NCBI Taxonomy" id="637853"/>
    <lineage>
        <taxon>Eukaryota</taxon>
        <taxon>Metazoa</taxon>
        <taxon>Ecdysozoa</taxon>
        <taxon>Nematoda</taxon>
        <taxon>Chromadorea</taxon>
        <taxon>Rhabditida</taxon>
        <taxon>Spirurina</taxon>
        <taxon>Spiruromorpha</taxon>
        <taxon>Spiruroidea</taxon>
        <taxon>Gongylonematidae</taxon>
        <taxon>Gongylonema</taxon>
    </lineage>
</organism>
<accession>A0A183DPP1</accession>
<dbReference type="Pfam" id="PF15785">
    <property type="entry name" value="SMG1"/>
    <property type="match status" value="1"/>
</dbReference>
<proteinExistence type="predicted"/>
<dbReference type="AlphaFoldDB" id="A0A183DPP1"/>
<dbReference type="WBParaSite" id="GPUH_0001069501-mRNA-1">
    <property type="protein sequence ID" value="GPUH_0001069501-mRNA-1"/>
    <property type="gene ID" value="GPUH_0001069501"/>
</dbReference>
<reference evidence="2 3" key="2">
    <citation type="submission" date="2018-11" db="EMBL/GenBank/DDBJ databases">
        <authorList>
            <consortium name="Pathogen Informatics"/>
        </authorList>
    </citation>
    <scope>NUCLEOTIDE SEQUENCE [LARGE SCALE GENOMIC DNA]</scope>
</reference>
<evidence type="ECO:0000313" key="4">
    <source>
        <dbReference type="WBParaSite" id="GPUH_0001069501-mRNA-1"/>
    </source>
</evidence>
<evidence type="ECO:0000313" key="2">
    <source>
        <dbReference type="EMBL" id="VDN17771.1"/>
    </source>
</evidence>
<evidence type="ECO:0000256" key="1">
    <source>
        <dbReference type="SAM" id="MobiDB-lite"/>
    </source>
</evidence>
<evidence type="ECO:0000313" key="3">
    <source>
        <dbReference type="Proteomes" id="UP000271098"/>
    </source>
</evidence>
<feature type="compositionally biased region" description="Acidic residues" evidence="1">
    <location>
        <begin position="62"/>
        <end position="71"/>
    </location>
</feature>